<keyword evidence="1" id="KW-0812">Transmembrane</keyword>
<dbReference type="InterPro" id="IPR036890">
    <property type="entry name" value="HATPase_C_sf"/>
</dbReference>
<dbReference type="SUPFAM" id="SSF55874">
    <property type="entry name" value="ATPase domain of HSP90 chaperone/DNA topoisomerase II/histidine kinase"/>
    <property type="match status" value="1"/>
</dbReference>
<proteinExistence type="predicted"/>
<reference evidence="3 4" key="1">
    <citation type="journal article" date="2023" name="Ecotoxicol. Environ. Saf.">
        <title>Mercury remediation potential of mercury-resistant strain Rheinheimera metallidurans sp. nov. isolated from a municipal waste dumping site.</title>
        <authorList>
            <person name="Yadav V."/>
            <person name="Manjhi A."/>
            <person name="Vadakedath N."/>
        </authorList>
    </citation>
    <scope>NUCLEOTIDE SEQUENCE [LARGE SCALE GENOMIC DNA]</scope>
    <source>
        <strain evidence="3 4">E-49</strain>
    </source>
</reference>
<accession>A0ABU8C6A5</accession>
<dbReference type="Gene3D" id="3.30.565.10">
    <property type="entry name" value="Histidine kinase-like ATPase, C-terminal domain"/>
    <property type="match status" value="1"/>
</dbReference>
<keyword evidence="3" id="KW-0808">Transferase</keyword>
<feature type="transmembrane region" description="Helical" evidence="1">
    <location>
        <begin position="127"/>
        <end position="150"/>
    </location>
</feature>
<keyword evidence="1" id="KW-0472">Membrane</keyword>
<dbReference type="PANTHER" id="PTHR34220">
    <property type="entry name" value="SENSOR HISTIDINE KINASE YPDA"/>
    <property type="match status" value="1"/>
</dbReference>
<feature type="transmembrane region" description="Helical" evidence="1">
    <location>
        <begin position="12"/>
        <end position="30"/>
    </location>
</feature>
<feature type="domain" description="Signal transduction histidine kinase internal region" evidence="2">
    <location>
        <begin position="174"/>
        <end position="253"/>
    </location>
</feature>
<keyword evidence="4" id="KW-1185">Reference proteome</keyword>
<keyword evidence="3" id="KW-0418">Kinase</keyword>
<dbReference type="Proteomes" id="UP001375382">
    <property type="component" value="Unassembled WGS sequence"/>
</dbReference>
<dbReference type="InterPro" id="IPR050640">
    <property type="entry name" value="Bact_2-comp_sensor_kinase"/>
</dbReference>
<organism evidence="3 4">
    <name type="scientific">Rheinheimera muenzenbergensis</name>
    <dbReference type="NCBI Taxonomy" id="1193628"/>
    <lineage>
        <taxon>Bacteria</taxon>
        <taxon>Pseudomonadati</taxon>
        <taxon>Pseudomonadota</taxon>
        <taxon>Gammaproteobacteria</taxon>
        <taxon>Chromatiales</taxon>
        <taxon>Chromatiaceae</taxon>
        <taxon>Rheinheimera</taxon>
    </lineage>
</organism>
<dbReference type="InterPro" id="IPR010559">
    <property type="entry name" value="Sig_transdc_His_kin_internal"/>
</dbReference>
<comment type="caution">
    <text evidence="3">The sequence shown here is derived from an EMBL/GenBank/DDBJ whole genome shotgun (WGS) entry which is preliminary data.</text>
</comment>
<dbReference type="EMBL" id="JALAAR010000006">
    <property type="protein sequence ID" value="MEH8017460.1"/>
    <property type="molecule type" value="Genomic_DNA"/>
</dbReference>
<feature type="transmembrane region" description="Helical" evidence="1">
    <location>
        <begin position="50"/>
        <end position="69"/>
    </location>
</feature>
<dbReference type="GO" id="GO:0016301">
    <property type="term" value="F:kinase activity"/>
    <property type="evidence" value="ECO:0007669"/>
    <property type="project" value="UniProtKB-KW"/>
</dbReference>
<dbReference type="RefSeq" id="WP_335735865.1">
    <property type="nucleotide sequence ID" value="NZ_JALAAR010000006.1"/>
</dbReference>
<protein>
    <submittedName>
        <fullName evidence="3">Histidine kinase</fullName>
    </submittedName>
</protein>
<evidence type="ECO:0000259" key="2">
    <source>
        <dbReference type="Pfam" id="PF06580"/>
    </source>
</evidence>
<evidence type="ECO:0000313" key="4">
    <source>
        <dbReference type="Proteomes" id="UP001375382"/>
    </source>
</evidence>
<name>A0ABU8C6A5_9GAMM</name>
<evidence type="ECO:0000313" key="3">
    <source>
        <dbReference type="EMBL" id="MEH8017460.1"/>
    </source>
</evidence>
<keyword evidence="1" id="KW-1133">Transmembrane helix</keyword>
<dbReference type="PANTHER" id="PTHR34220:SF7">
    <property type="entry name" value="SENSOR HISTIDINE KINASE YPDA"/>
    <property type="match status" value="1"/>
</dbReference>
<gene>
    <name evidence="3" type="ORF">MN202_09455</name>
</gene>
<dbReference type="Pfam" id="PF06580">
    <property type="entry name" value="His_kinase"/>
    <property type="match status" value="1"/>
</dbReference>
<sequence>MLIREERVLPSWRLWLASIGFWLLMCSLSADHSYRAAVRVGRDAQWIHVWLEYAPWWMPWALITPLLIAATQRLPVEGQKYWLILLRIVVLMFATLLLYGVMVLPIVSFQTQGVVNWQTLQAGMASWFGYSAWHMDILVFISVISAGYAWSYFKRVHSEVAHSEALQRQLVQLELQSLRSQLNPHFLFNTLNTIAGLIRLDNKNSAIKALTELSAMLRKVLENQSSQMISLAEEMEFIQSYLNIQSMRFGDKLQLQIDVAPQCLVQEVPFMLLQPLVENAVQHGVQQETEQNLLQLHIGCDDGMLQIRLVNRVAEHESHHGFGIGLSNCHERLKRLYAQNYSLELTRLENGYVATELKLPLEATDEIESTDCR</sequence>
<evidence type="ECO:0000256" key="1">
    <source>
        <dbReference type="SAM" id="Phobius"/>
    </source>
</evidence>
<feature type="transmembrane region" description="Helical" evidence="1">
    <location>
        <begin position="81"/>
        <end position="107"/>
    </location>
</feature>